<dbReference type="Proteomes" id="UP001231518">
    <property type="component" value="Chromosome 21"/>
</dbReference>
<proteinExistence type="predicted"/>
<sequence>MEYQSYTILELNQARDTFIRRVAIFAKYVENLKNVLKKHTDVGRVQLKELKLRMDKIEPLYNKFDEVATRIDKTSGYTERDCFEEMYFRSMAIAMDILDEHDIKIKH</sequence>
<dbReference type="EMBL" id="JARGEI010000022">
    <property type="protein sequence ID" value="KAJ8711318.1"/>
    <property type="molecule type" value="Genomic_DNA"/>
</dbReference>
<gene>
    <name evidence="1" type="ORF">PYW07_008560</name>
</gene>
<dbReference type="AlphaFoldDB" id="A0AAD8DNT4"/>
<name>A0AAD8DNT4_MYTSE</name>
<reference evidence="1" key="1">
    <citation type="submission" date="2023-03" db="EMBL/GenBank/DDBJ databases">
        <title>Chromosome-level genomes of two armyworms, Mythimna separata and Mythimna loreyi, provide insights into the biosynthesis and reception of sex pheromones.</title>
        <authorList>
            <person name="Zhao H."/>
        </authorList>
    </citation>
    <scope>NUCLEOTIDE SEQUENCE</scope>
    <source>
        <strain evidence="1">BeijingLab</strain>
        <tissue evidence="1">Pupa</tissue>
    </source>
</reference>
<accession>A0AAD8DNT4</accession>
<evidence type="ECO:0000313" key="2">
    <source>
        <dbReference type="Proteomes" id="UP001231518"/>
    </source>
</evidence>
<comment type="caution">
    <text evidence="1">The sequence shown here is derived from an EMBL/GenBank/DDBJ whole genome shotgun (WGS) entry which is preliminary data.</text>
</comment>
<protein>
    <submittedName>
        <fullName evidence="1">Uncharacterized protein</fullName>
    </submittedName>
</protein>
<keyword evidence="2" id="KW-1185">Reference proteome</keyword>
<evidence type="ECO:0000313" key="1">
    <source>
        <dbReference type="EMBL" id="KAJ8711318.1"/>
    </source>
</evidence>
<organism evidence="1 2">
    <name type="scientific">Mythimna separata</name>
    <name type="common">Oriental armyworm</name>
    <name type="synonym">Pseudaletia separata</name>
    <dbReference type="NCBI Taxonomy" id="271217"/>
    <lineage>
        <taxon>Eukaryota</taxon>
        <taxon>Metazoa</taxon>
        <taxon>Ecdysozoa</taxon>
        <taxon>Arthropoda</taxon>
        <taxon>Hexapoda</taxon>
        <taxon>Insecta</taxon>
        <taxon>Pterygota</taxon>
        <taxon>Neoptera</taxon>
        <taxon>Endopterygota</taxon>
        <taxon>Lepidoptera</taxon>
        <taxon>Glossata</taxon>
        <taxon>Ditrysia</taxon>
        <taxon>Noctuoidea</taxon>
        <taxon>Noctuidae</taxon>
        <taxon>Noctuinae</taxon>
        <taxon>Hadenini</taxon>
        <taxon>Mythimna</taxon>
    </lineage>
</organism>